<keyword evidence="1" id="KW-0732">Signal</keyword>
<proteinExistence type="predicted"/>
<evidence type="ECO:0000313" key="3">
    <source>
        <dbReference type="Proteomes" id="UP000556026"/>
    </source>
</evidence>
<name>A0A6V8MEU8_9BACT</name>
<feature type="signal peptide" evidence="1">
    <location>
        <begin position="1"/>
        <end position="35"/>
    </location>
</feature>
<evidence type="ECO:0000256" key="1">
    <source>
        <dbReference type="SAM" id="SignalP"/>
    </source>
</evidence>
<dbReference type="EMBL" id="BLXX01000002">
    <property type="protein sequence ID" value="GFO58507.1"/>
    <property type="molecule type" value="Genomic_DNA"/>
</dbReference>
<dbReference type="Proteomes" id="UP000556026">
    <property type="component" value="Unassembled WGS sequence"/>
</dbReference>
<gene>
    <name evidence="2" type="ORF">GMST_08320</name>
</gene>
<feature type="chain" id="PRO_5027757703" evidence="1">
    <location>
        <begin position="36"/>
        <end position="466"/>
    </location>
</feature>
<dbReference type="RefSeq" id="WP_183353370.1">
    <property type="nucleotide sequence ID" value="NZ_BLXX01000002.1"/>
</dbReference>
<accession>A0A6V8MEU8</accession>
<protein>
    <submittedName>
        <fullName evidence="2">Uncharacterized protein</fullName>
    </submittedName>
</protein>
<organism evidence="2 3">
    <name type="scientific">Geomonas silvestris</name>
    <dbReference type="NCBI Taxonomy" id="2740184"/>
    <lineage>
        <taxon>Bacteria</taxon>
        <taxon>Pseudomonadati</taxon>
        <taxon>Thermodesulfobacteriota</taxon>
        <taxon>Desulfuromonadia</taxon>
        <taxon>Geobacterales</taxon>
        <taxon>Geobacteraceae</taxon>
        <taxon>Geomonas</taxon>
    </lineage>
</organism>
<reference evidence="3" key="1">
    <citation type="submission" date="2020-06" db="EMBL/GenBank/DDBJ databases">
        <title>Draft genomic sequence of Geomonas sp. Red330.</title>
        <authorList>
            <person name="Itoh H."/>
            <person name="Zhenxing X."/>
            <person name="Ushijima N."/>
            <person name="Masuda Y."/>
            <person name="Shiratori Y."/>
            <person name="Senoo K."/>
        </authorList>
    </citation>
    <scope>NUCLEOTIDE SEQUENCE [LARGE SCALE GENOMIC DNA]</scope>
    <source>
        <strain evidence="3">Red330</strain>
    </source>
</reference>
<sequence>MKHPAPTGLGSLVRGGSLALAALAALAAAPQQAHAALPGSAGNTIVRNTITVNYADAKGNAQAAVSATVDITVTTVAATPTVIAPSSGSTDGTGAALPYTFRVRSNSNGPGSISFTTSDGTFTNIAAGTAPTVPTNIFLGATVIDPSETKTGSQAVAVNATITLAVPNDGGVPTASGTSGGAVNDGVINGLVVNDIVYVGDSSSSNFFGPFTVTAVSDPAAGNGATAAPGSITLKNTSSASISFTPAAGVQIVEAKDVTLTVTQGQIPIATAQNPASWVTTLSATMGAAAAGTGTVTTNAHAGKLSIVKYVRNVTTPVAGTGTQLSPAVTVNGVSSNLFYPAGVVGKPGEMLEYLAVVTDAGTGTSTAVSATDVVPTYAALVAGVSYGSSTAGSIFAKAKLGTGTEYDLKTDGTGGDTSTANGKTTGVSPAPVTMNFFIGAGATSSAGGSLTPGQAAYLIYQVKIQ</sequence>
<comment type="caution">
    <text evidence="2">The sequence shown here is derived from an EMBL/GenBank/DDBJ whole genome shotgun (WGS) entry which is preliminary data.</text>
</comment>
<dbReference type="AlphaFoldDB" id="A0A6V8MEU8"/>
<keyword evidence="3" id="KW-1185">Reference proteome</keyword>
<evidence type="ECO:0000313" key="2">
    <source>
        <dbReference type="EMBL" id="GFO58507.1"/>
    </source>
</evidence>